<dbReference type="RefSeq" id="WP_162423148.1">
    <property type="nucleotide sequence ID" value="NZ_WVIE01000009.1"/>
</dbReference>
<gene>
    <name evidence="2" type="ORF">GS601_10125</name>
</gene>
<evidence type="ECO:0000256" key="1">
    <source>
        <dbReference type="SAM" id="Phobius"/>
    </source>
</evidence>
<organism evidence="2 3">
    <name type="scientific">Myxacorys almedinensis A</name>
    <dbReference type="NCBI Taxonomy" id="2690445"/>
    <lineage>
        <taxon>Bacteria</taxon>
        <taxon>Bacillati</taxon>
        <taxon>Cyanobacteriota</taxon>
        <taxon>Cyanophyceae</taxon>
        <taxon>Leptolyngbyales</taxon>
        <taxon>Leptolyngbyaceae</taxon>
        <taxon>Myxacorys</taxon>
        <taxon>Myxacorys almedinensis</taxon>
    </lineage>
</organism>
<feature type="transmembrane region" description="Helical" evidence="1">
    <location>
        <begin position="88"/>
        <end position="107"/>
    </location>
</feature>
<sequence length="122" mass="13015">MVGYLFTLLATALSLLVADILLPGVSIYSFPTALIAGVVIGLVNTFIKPILVLLTLPINFLTLGLFSLVVNGICFSLAAALVPGFTVHGLWSFILAPVVLSFASTFLNKYFAERNTDLKPQA</sequence>
<keyword evidence="1" id="KW-0812">Transmembrane</keyword>
<evidence type="ECO:0000313" key="2">
    <source>
        <dbReference type="EMBL" id="NDJ17643.1"/>
    </source>
</evidence>
<keyword evidence="1" id="KW-0472">Membrane</keyword>
<proteinExistence type="predicted"/>
<dbReference type="Pfam" id="PF04020">
    <property type="entry name" value="Phage_holin_4_2"/>
    <property type="match status" value="1"/>
</dbReference>
<keyword evidence="1" id="KW-1133">Transmembrane helix</keyword>
<name>A0A8J8CID7_9CYAN</name>
<keyword evidence="3" id="KW-1185">Reference proteome</keyword>
<dbReference type="AlphaFoldDB" id="A0A8J8CID7"/>
<comment type="caution">
    <text evidence="2">The sequence shown here is derived from an EMBL/GenBank/DDBJ whole genome shotgun (WGS) entry which is preliminary data.</text>
</comment>
<dbReference type="PANTHER" id="PTHR37309">
    <property type="entry name" value="SLR0284 PROTEIN"/>
    <property type="match status" value="1"/>
</dbReference>
<evidence type="ECO:0000313" key="3">
    <source>
        <dbReference type="Proteomes" id="UP000646053"/>
    </source>
</evidence>
<dbReference type="InterPro" id="IPR007165">
    <property type="entry name" value="Phage_holin_4_2"/>
</dbReference>
<dbReference type="PANTHER" id="PTHR37309:SF1">
    <property type="entry name" value="SLR0284 PROTEIN"/>
    <property type="match status" value="1"/>
</dbReference>
<feature type="transmembrane region" description="Helical" evidence="1">
    <location>
        <begin position="59"/>
        <end position="82"/>
    </location>
</feature>
<dbReference type="EMBL" id="WVIE01000009">
    <property type="protein sequence ID" value="NDJ17643.1"/>
    <property type="molecule type" value="Genomic_DNA"/>
</dbReference>
<accession>A0A8J8CID7</accession>
<protein>
    <submittedName>
        <fullName evidence="2">Phage holin family protein</fullName>
    </submittedName>
</protein>
<dbReference type="Proteomes" id="UP000646053">
    <property type="component" value="Unassembled WGS sequence"/>
</dbReference>
<reference evidence="2" key="1">
    <citation type="submission" date="2019-12" db="EMBL/GenBank/DDBJ databases">
        <title>High-Quality draft genome sequences of three cyanobacteria isolated from the limestone walls of the Old Cathedral of Coimbra.</title>
        <authorList>
            <person name="Tiago I."/>
            <person name="Soares F."/>
            <person name="Portugal A."/>
        </authorList>
    </citation>
    <scope>NUCLEOTIDE SEQUENCE</scope>
    <source>
        <strain evidence="2">A</strain>
    </source>
</reference>
<feature type="transmembrane region" description="Helical" evidence="1">
    <location>
        <begin position="28"/>
        <end position="47"/>
    </location>
</feature>